<accession>X1JW20</accession>
<keyword evidence="2" id="KW-0812">Transmembrane</keyword>
<keyword evidence="1" id="KW-0175">Coiled coil</keyword>
<evidence type="ECO:0000256" key="2">
    <source>
        <dbReference type="SAM" id="Phobius"/>
    </source>
</evidence>
<organism evidence="3">
    <name type="scientific">marine sediment metagenome</name>
    <dbReference type="NCBI Taxonomy" id="412755"/>
    <lineage>
        <taxon>unclassified sequences</taxon>
        <taxon>metagenomes</taxon>
        <taxon>ecological metagenomes</taxon>
    </lineage>
</organism>
<comment type="caution">
    <text evidence="3">The sequence shown here is derived from an EMBL/GenBank/DDBJ whole genome shotgun (WGS) entry which is preliminary data.</text>
</comment>
<dbReference type="EMBL" id="BARU01028733">
    <property type="protein sequence ID" value="GAH73958.1"/>
    <property type="molecule type" value="Genomic_DNA"/>
</dbReference>
<feature type="coiled-coil region" evidence="1">
    <location>
        <begin position="9"/>
        <end position="40"/>
    </location>
</feature>
<sequence>MSDEKDFKIQELEQVIEDIKRTHSLETKELEDNIAELRSSIKVKTRVQNVTHAEHTLDYFPAAVLKVLAIIDPSKRFSGIYLQTLSFINYGIVCGAGVLINMYVLLTTAEFIPLWLANCFAILIAWVWNWNFTVGPLGYLFGLSPRRRKVKKT</sequence>
<feature type="transmembrane region" description="Helical" evidence="2">
    <location>
        <begin position="85"/>
        <end position="106"/>
    </location>
</feature>
<feature type="transmembrane region" description="Helical" evidence="2">
    <location>
        <begin position="112"/>
        <end position="142"/>
    </location>
</feature>
<protein>
    <submittedName>
        <fullName evidence="3">Uncharacterized protein</fullName>
    </submittedName>
</protein>
<evidence type="ECO:0000313" key="3">
    <source>
        <dbReference type="EMBL" id="GAH73958.1"/>
    </source>
</evidence>
<keyword evidence="2" id="KW-1133">Transmembrane helix</keyword>
<gene>
    <name evidence="3" type="ORF">S03H2_45819</name>
</gene>
<reference evidence="3" key="1">
    <citation type="journal article" date="2014" name="Front. Microbiol.">
        <title>High frequency of phylogenetically diverse reductive dehalogenase-homologous genes in deep subseafloor sedimentary metagenomes.</title>
        <authorList>
            <person name="Kawai M."/>
            <person name="Futagami T."/>
            <person name="Toyoda A."/>
            <person name="Takaki Y."/>
            <person name="Nishi S."/>
            <person name="Hori S."/>
            <person name="Arai W."/>
            <person name="Tsubouchi T."/>
            <person name="Morono Y."/>
            <person name="Uchiyama I."/>
            <person name="Ito T."/>
            <person name="Fujiyama A."/>
            <person name="Inagaki F."/>
            <person name="Takami H."/>
        </authorList>
    </citation>
    <scope>NUCLEOTIDE SEQUENCE</scope>
    <source>
        <strain evidence="3">Expedition CK06-06</strain>
    </source>
</reference>
<evidence type="ECO:0000256" key="1">
    <source>
        <dbReference type="SAM" id="Coils"/>
    </source>
</evidence>
<keyword evidence="2" id="KW-0472">Membrane</keyword>
<dbReference type="AlphaFoldDB" id="X1JW20"/>
<name>X1JW20_9ZZZZ</name>
<proteinExistence type="predicted"/>